<reference evidence="1" key="1">
    <citation type="submission" date="2018-02" db="EMBL/GenBank/DDBJ databases">
        <title>Rhizophora mucronata_Transcriptome.</title>
        <authorList>
            <person name="Meera S.P."/>
            <person name="Sreeshan A."/>
            <person name="Augustine A."/>
        </authorList>
    </citation>
    <scope>NUCLEOTIDE SEQUENCE</scope>
    <source>
        <tissue evidence="1">Leaf</tissue>
    </source>
</reference>
<proteinExistence type="predicted"/>
<accession>A0A2P2PPY2</accession>
<sequence>MIVLQISQCGILCTETLYCFFLCAYSIPSAFSDFNLSRCKSEFFKLSVSSLSI</sequence>
<evidence type="ECO:0000313" key="1">
    <source>
        <dbReference type="EMBL" id="MBX56812.1"/>
    </source>
</evidence>
<organism evidence="1">
    <name type="scientific">Rhizophora mucronata</name>
    <name type="common">Asiatic mangrove</name>
    <dbReference type="NCBI Taxonomy" id="61149"/>
    <lineage>
        <taxon>Eukaryota</taxon>
        <taxon>Viridiplantae</taxon>
        <taxon>Streptophyta</taxon>
        <taxon>Embryophyta</taxon>
        <taxon>Tracheophyta</taxon>
        <taxon>Spermatophyta</taxon>
        <taxon>Magnoliopsida</taxon>
        <taxon>eudicotyledons</taxon>
        <taxon>Gunneridae</taxon>
        <taxon>Pentapetalae</taxon>
        <taxon>rosids</taxon>
        <taxon>fabids</taxon>
        <taxon>Malpighiales</taxon>
        <taxon>Rhizophoraceae</taxon>
        <taxon>Rhizophora</taxon>
    </lineage>
</organism>
<name>A0A2P2PPY2_RHIMU</name>
<protein>
    <submittedName>
        <fullName evidence="1">Uncharacterized protein</fullName>
    </submittedName>
</protein>
<dbReference type="AlphaFoldDB" id="A0A2P2PPY2"/>
<dbReference type="EMBL" id="GGEC01076328">
    <property type="protein sequence ID" value="MBX56812.1"/>
    <property type="molecule type" value="Transcribed_RNA"/>
</dbReference>